<dbReference type="Proteomes" id="UP001151760">
    <property type="component" value="Unassembled WGS sequence"/>
</dbReference>
<evidence type="ECO:0000313" key="1">
    <source>
        <dbReference type="EMBL" id="GJS88987.1"/>
    </source>
</evidence>
<comment type="caution">
    <text evidence="1">The sequence shown here is derived from an EMBL/GenBank/DDBJ whole genome shotgun (WGS) entry which is preliminary data.</text>
</comment>
<reference evidence="1" key="2">
    <citation type="submission" date="2022-01" db="EMBL/GenBank/DDBJ databases">
        <authorList>
            <person name="Yamashiro T."/>
            <person name="Shiraishi A."/>
            <person name="Satake H."/>
            <person name="Nakayama K."/>
        </authorList>
    </citation>
    <scope>NUCLEOTIDE SEQUENCE</scope>
</reference>
<proteinExistence type="predicted"/>
<accession>A0ABQ4ZIG9</accession>
<name>A0ABQ4ZIG9_9ASTR</name>
<keyword evidence="2" id="KW-1185">Reference proteome</keyword>
<gene>
    <name evidence="1" type="ORF">Tco_0771623</name>
</gene>
<reference evidence="1" key="1">
    <citation type="journal article" date="2022" name="Int. J. Mol. Sci.">
        <title>Draft Genome of Tanacetum Coccineum: Genomic Comparison of Closely Related Tanacetum-Family Plants.</title>
        <authorList>
            <person name="Yamashiro T."/>
            <person name="Shiraishi A."/>
            <person name="Nakayama K."/>
            <person name="Satake H."/>
        </authorList>
    </citation>
    <scope>NUCLEOTIDE SEQUENCE</scope>
</reference>
<protein>
    <submittedName>
        <fullName evidence="1">Uncharacterized protein</fullName>
    </submittedName>
</protein>
<sequence length="355" mass="39793">MTESPLMDSGLVVPVFSQGDDPIACLNKSMAFLTSVASSRGDKGKVILVLAIRVMLLVMGETMQVDRQGLLNATTFKVKDIWLGNALSLNDQGMQHVNDISNSKAFLKANNFQSMSSDVISEVPHSETYLNDMENQSVHAMKDFEQTPAQQDSMILSVIEQMSKQMINHVNNWEKANKEQSNKSVTAELERYKETSHLNFKQRHNIEFTSSRSPDKMESPKELYLRKEPCCLDVLILSGTPEDKTNDRAPLSTHDFLGLLNNSVQDSGFFYDFLQHPVSGLVLNPQYSQQPCISYQKTDDWDRLFKPMFDEYFNPPSIVVSPIQEVVAPRAVVLADSPVSTFIDQDAPSTSIPST</sequence>
<evidence type="ECO:0000313" key="2">
    <source>
        <dbReference type="Proteomes" id="UP001151760"/>
    </source>
</evidence>
<organism evidence="1 2">
    <name type="scientific">Tanacetum coccineum</name>
    <dbReference type="NCBI Taxonomy" id="301880"/>
    <lineage>
        <taxon>Eukaryota</taxon>
        <taxon>Viridiplantae</taxon>
        <taxon>Streptophyta</taxon>
        <taxon>Embryophyta</taxon>
        <taxon>Tracheophyta</taxon>
        <taxon>Spermatophyta</taxon>
        <taxon>Magnoliopsida</taxon>
        <taxon>eudicotyledons</taxon>
        <taxon>Gunneridae</taxon>
        <taxon>Pentapetalae</taxon>
        <taxon>asterids</taxon>
        <taxon>campanulids</taxon>
        <taxon>Asterales</taxon>
        <taxon>Asteraceae</taxon>
        <taxon>Asteroideae</taxon>
        <taxon>Anthemideae</taxon>
        <taxon>Anthemidinae</taxon>
        <taxon>Tanacetum</taxon>
    </lineage>
</organism>
<dbReference type="EMBL" id="BQNB010011315">
    <property type="protein sequence ID" value="GJS88987.1"/>
    <property type="molecule type" value="Genomic_DNA"/>
</dbReference>